<gene>
    <name evidence="3" type="ORF">Nepgr_022951</name>
</gene>
<proteinExistence type="predicted"/>
<feature type="transmembrane region" description="Helical" evidence="1">
    <location>
        <begin position="166"/>
        <end position="184"/>
    </location>
</feature>
<evidence type="ECO:0000313" key="3">
    <source>
        <dbReference type="EMBL" id="GMH21109.1"/>
    </source>
</evidence>
<feature type="transmembrane region" description="Helical" evidence="1">
    <location>
        <begin position="89"/>
        <end position="110"/>
    </location>
</feature>
<protein>
    <submittedName>
        <fullName evidence="3">Uncharacterized protein</fullName>
    </submittedName>
</protein>
<keyword evidence="1" id="KW-0472">Membrane</keyword>
<keyword evidence="1" id="KW-1133">Transmembrane helix</keyword>
<reference evidence="3" key="1">
    <citation type="submission" date="2023-05" db="EMBL/GenBank/DDBJ databases">
        <title>Nepenthes gracilis genome sequencing.</title>
        <authorList>
            <person name="Fukushima K."/>
        </authorList>
    </citation>
    <scope>NUCLEOTIDE SEQUENCE</scope>
    <source>
        <strain evidence="3">SING2019-196</strain>
    </source>
</reference>
<evidence type="ECO:0000256" key="1">
    <source>
        <dbReference type="SAM" id="Phobius"/>
    </source>
</evidence>
<organism evidence="3 4">
    <name type="scientific">Nepenthes gracilis</name>
    <name type="common">Slender pitcher plant</name>
    <dbReference type="NCBI Taxonomy" id="150966"/>
    <lineage>
        <taxon>Eukaryota</taxon>
        <taxon>Viridiplantae</taxon>
        <taxon>Streptophyta</taxon>
        <taxon>Embryophyta</taxon>
        <taxon>Tracheophyta</taxon>
        <taxon>Spermatophyta</taxon>
        <taxon>Magnoliopsida</taxon>
        <taxon>eudicotyledons</taxon>
        <taxon>Gunneridae</taxon>
        <taxon>Pentapetalae</taxon>
        <taxon>Caryophyllales</taxon>
        <taxon>Nepenthaceae</taxon>
        <taxon>Nepenthes</taxon>
    </lineage>
</organism>
<feature type="transmembrane region" description="Helical" evidence="1">
    <location>
        <begin position="61"/>
        <end position="82"/>
    </location>
</feature>
<accession>A0AAD3T1X6</accession>
<keyword evidence="4" id="KW-1185">Reference proteome</keyword>
<dbReference type="AlphaFoldDB" id="A0AAD3T1X6"/>
<feature type="chain" id="PRO_5042010894" evidence="2">
    <location>
        <begin position="28"/>
        <end position="281"/>
    </location>
</feature>
<sequence length="281" mass="30083">MDCGYFGWLRCWLEVAELLCYWQFHSADGWSAWFSGSGSSNAAGPAYVVNLSAVSADAEDLTAVGVWLMASPLLLVFCIWCGRTGFGQILLLLPVLCPILIYAEILKSVADAILNFVSVLVYQGAGTDSLSLTWCAGVSCVHEVVVGGFALFLVAASSSDAAVADAVDLVFFFFYAGAGILLPMNGGLDAVMVLSCRIVDILCYFFWFTDPAGGDVLLNSKLEFLEYNGSTAAAGGLGSLPAVAISWSCHYRLLGTPDDTWEWSAVDSCLLRSEAWLLILL</sequence>
<feature type="transmembrane region" description="Helical" evidence="1">
    <location>
        <begin position="130"/>
        <end position="154"/>
    </location>
</feature>
<feature type="signal peptide" evidence="2">
    <location>
        <begin position="1"/>
        <end position="27"/>
    </location>
</feature>
<keyword evidence="1" id="KW-0812">Transmembrane</keyword>
<evidence type="ECO:0000313" key="4">
    <source>
        <dbReference type="Proteomes" id="UP001279734"/>
    </source>
</evidence>
<keyword evidence="2" id="KW-0732">Signal</keyword>
<dbReference type="EMBL" id="BSYO01000022">
    <property type="protein sequence ID" value="GMH21109.1"/>
    <property type="molecule type" value="Genomic_DNA"/>
</dbReference>
<comment type="caution">
    <text evidence="3">The sequence shown here is derived from an EMBL/GenBank/DDBJ whole genome shotgun (WGS) entry which is preliminary data.</text>
</comment>
<evidence type="ECO:0000256" key="2">
    <source>
        <dbReference type="SAM" id="SignalP"/>
    </source>
</evidence>
<name>A0AAD3T1X6_NEPGR</name>
<dbReference type="Proteomes" id="UP001279734">
    <property type="component" value="Unassembled WGS sequence"/>
</dbReference>